<evidence type="ECO:0000256" key="10">
    <source>
        <dbReference type="RuleBase" id="RU363013"/>
    </source>
</evidence>
<dbReference type="InterPro" id="IPR000652">
    <property type="entry name" value="Triosephosphate_isomerase"/>
</dbReference>
<feature type="binding site" evidence="9">
    <location>
        <begin position="20"/>
        <end position="22"/>
    </location>
    <ligand>
        <name>substrate</name>
    </ligand>
</feature>
<dbReference type="CDD" id="cd00311">
    <property type="entry name" value="TIM"/>
    <property type="match status" value="1"/>
</dbReference>
<evidence type="ECO:0000256" key="5">
    <source>
        <dbReference type="ARBA" id="ARBA00022432"/>
    </source>
</evidence>
<sequence>MTGSQGGGRPAPRRPILIANWKMYKTLDQAEAYARDLTMRLQESGPDWVPEREVVVCPPDLYVVPLARLFAGSRVEVGAQNLELGREGALTGATSAYLLARAGARYVIVGHSERRRFFGETNELVGQKAAAAVAEGLIPIVCVGESAEERDAERTAEVVASQLAPVLEAVPEPELGRLIVAYEPVWAIGTGRVPEVEEADEVAAFIRAQVGVRSPHAAASVRVLYGGSVTEHNLAGFWQAPDIDGALVGGASLDVDRFFTMLGVPLS</sequence>
<protein>
    <recommendedName>
        <fullName evidence="4 9">Triosephosphate isomerase</fullName>
        <shortName evidence="9">TIM</shortName>
        <shortName evidence="9">TPI</shortName>
        <ecNumber evidence="3 9">5.3.1.1</ecNumber>
    </recommendedName>
    <alternativeName>
        <fullName evidence="9">Triose-phosphate isomerase</fullName>
    </alternativeName>
</protein>
<dbReference type="UniPathway" id="UPA00138"/>
<evidence type="ECO:0000256" key="7">
    <source>
        <dbReference type="ARBA" id="ARBA00023152"/>
    </source>
</evidence>
<comment type="catalytic activity">
    <reaction evidence="9 10">
        <text>D-glyceraldehyde 3-phosphate = dihydroxyacetone phosphate</text>
        <dbReference type="Rhea" id="RHEA:18585"/>
        <dbReference type="ChEBI" id="CHEBI:57642"/>
        <dbReference type="ChEBI" id="CHEBI:59776"/>
        <dbReference type="EC" id="5.3.1.1"/>
    </reaction>
</comment>
<accession>A0A6F8ZIL1</accession>
<dbReference type="FunFam" id="3.20.20.70:FF:000016">
    <property type="entry name" value="Triosephosphate isomerase"/>
    <property type="match status" value="1"/>
</dbReference>
<name>A0A6F8ZIL1_9FIRM</name>
<dbReference type="InterPro" id="IPR020861">
    <property type="entry name" value="Triosephosphate_isomerase_AS"/>
</dbReference>
<dbReference type="SUPFAM" id="SSF51351">
    <property type="entry name" value="Triosephosphate isomerase (TIM)"/>
    <property type="match status" value="1"/>
</dbReference>
<comment type="subunit">
    <text evidence="9 10">Homodimer.</text>
</comment>
<comment type="subcellular location">
    <subcellularLocation>
        <location evidence="9 10">Cytoplasm</location>
    </subcellularLocation>
</comment>
<dbReference type="Pfam" id="PF00121">
    <property type="entry name" value="TIM"/>
    <property type="match status" value="1"/>
</dbReference>
<dbReference type="GO" id="GO:0005829">
    <property type="term" value="C:cytosol"/>
    <property type="evidence" value="ECO:0007669"/>
    <property type="project" value="TreeGrafter"/>
</dbReference>
<dbReference type="Proteomes" id="UP000503399">
    <property type="component" value="Chromosome"/>
</dbReference>
<feature type="binding site" evidence="9">
    <location>
        <position position="228"/>
    </location>
    <ligand>
        <name>substrate</name>
    </ligand>
</feature>
<dbReference type="InterPro" id="IPR013785">
    <property type="entry name" value="Aldolase_TIM"/>
</dbReference>
<feature type="active site" description="Electrophile" evidence="9">
    <location>
        <position position="111"/>
    </location>
</feature>
<feature type="binding site" evidence="9">
    <location>
        <position position="189"/>
    </location>
    <ligand>
        <name>substrate</name>
    </ligand>
</feature>
<dbReference type="EC" id="5.3.1.1" evidence="3 9"/>
<dbReference type="NCBIfam" id="TIGR00419">
    <property type="entry name" value="tim"/>
    <property type="match status" value="1"/>
</dbReference>
<dbReference type="Gene3D" id="3.20.20.70">
    <property type="entry name" value="Aldolase class I"/>
    <property type="match status" value="1"/>
</dbReference>
<dbReference type="GO" id="GO:0046166">
    <property type="term" value="P:glyceraldehyde-3-phosphate biosynthetic process"/>
    <property type="evidence" value="ECO:0007669"/>
    <property type="project" value="TreeGrafter"/>
</dbReference>
<comment type="pathway">
    <text evidence="1 9 10">Carbohydrate degradation; glycolysis; D-glyceraldehyde 3-phosphate from glycerone phosphate: step 1/1.</text>
</comment>
<feature type="binding site" evidence="9">
    <location>
        <begin position="249"/>
        <end position="250"/>
    </location>
    <ligand>
        <name>substrate</name>
    </ligand>
</feature>
<evidence type="ECO:0000256" key="9">
    <source>
        <dbReference type="HAMAP-Rule" id="MF_00147"/>
    </source>
</evidence>
<evidence type="ECO:0000256" key="3">
    <source>
        <dbReference type="ARBA" id="ARBA00011940"/>
    </source>
</evidence>
<dbReference type="InterPro" id="IPR022896">
    <property type="entry name" value="TrioseP_Isoase_bac/euk"/>
</dbReference>
<dbReference type="GO" id="GO:0004807">
    <property type="term" value="F:triose-phosphate isomerase activity"/>
    <property type="evidence" value="ECO:0007669"/>
    <property type="project" value="UniProtKB-UniRule"/>
</dbReference>
<dbReference type="PANTHER" id="PTHR21139:SF42">
    <property type="entry name" value="TRIOSEPHOSPHATE ISOMERASE"/>
    <property type="match status" value="1"/>
</dbReference>
<evidence type="ECO:0000256" key="2">
    <source>
        <dbReference type="ARBA" id="ARBA00007422"/>
    </source>
</evidence>
<feature type="active site" description="Proton acceptor" evidence="9">
    <location>
        <position position="183"/>
    </location>
</feature>
<comment type="function">
    <text evidence="9">Involved in the gluconeogenesis. Catalyzes stereospecifically the conversion of dihydroxyacetone phosphate (DHAP) to D-glyceraldehyde-3-phosphate (G3P).</text>
</comment>
<evidence type="ECO:0000256" key="6">
    <source>
        <dbReference type="ARBA" id="ARBA00022490"/>
    </source>
</evidence>
<dbReference type="HAMAP" id="MF_00147_B">
    <property type="entry name" value="TIM_B"/>
    <property type="match status" value="1"/>
</dbReference>
<dbReference type="InterPro" id="IPR035990">
    <property type="entry name" value="TIM_sf"/>
</dbReference>
<comment type="similarity">
    <text evidence="2 9 10">Belongs to the triosephosphate isomerase family.</text>
</comment>
<dbReference type="GO" id="GO:0019563">
    <property type="term" value="P:glycerol catabolic process"/>
    <property type="evidence" value="ECO:0007669"/>
    <property type="project" value="TreeGrafter"/>
</dbReference>
<dbReference type="PROSITE" id="PS51440">
    <property type="entry name" value="TIM_2"/>
    <property type="match status" value="1"/>
</dbReference>
<evidence type="ECO:0000256" key="4">
    <source>
        <dbReference type="ARBA" id="ARBA00019397"/>
    </source>
</evidence>
<dbReference type="PANTHER" id="PTHR21139">
    <property type="entry name" value="TRIOSEPHOSPHATE ISOMERASE"/>
    <property type="match status" value="1"/>
</dbReference>
<gene>
    <name evidence="9 11" type="primary">tpiA</name>
    <name evidence="11" type="ORF">R50_2222</name>
</gene>
<dbReference type="AlphaFoldDB" id="A0A6F8ZIL1"/>
<evidence type="ECO:0000256" key="8">
    <source>
        <dbReference type="ARBA" id="ARBA00023235"/>
    </source>
</evidence>
<keyword evidence="7 9" id="KW-0324">Glycolysis</keyword>
<keyword evidence="8 9" id="KW-0413">Isomerase</keyword>
<dbReference type="EMBL" id="LR778114">
    <property type="protein sequence ID" value="CAB1129719.1"/>
    <property type="molecule type" value="Genomic_DNA"/>
</dbReference>
<evidence type="ECO:0000313" key="12">
    <source>
        <dbReference type="Proteomes" id="UP000503399"/>
    </source>
</evidence>
<comment type="pathway">
    <text evidence="9 10">Carbohydrate biosynthesis; gluconeogenesis.</text>
</comment>
<evidence type="ECO:0000313" key="11">
    <source>
        <dbReference type="EMBL" id="CAB1129719.1"/>
    </source>
</evidence>
<organism evidence="11 12">
    <name type="scientific">Candidatus Hydrogenisulfobacillus filiaventi</name>
    <dbReference type="NCBI Taxonomy" id="2707344"/>
    <lineage>
        <taxon>Bacteria</taxon>
        <taxon>Bacillati</taxon>
        <taxon>Bacillota</taxon>
        <taxon>Clostridia</taxon>
        <taxon>Eubacteriales</taxon>
        <taxon>Clostridiales Family XVII. Incertae Sedis</taxon>
        <taxon>Candidatus Hydrogenisulfobacillus</taxon>
    </lineage>
</organism>
<dbReference type="GO" id="GO:0006096">
    <property type="term" value="P:glycolytic process"/>
    <property type="evidence" value="ECO:0007669"/>
    <property type="project" value="UniProtKB-UniRule"/>
</dbReference>
<dbReference type="UniPathway" id="UPA00109">
    <property type="reaction ID" value="UER00189"/>
</dbReference>
<keyword evidence="5 9" id="KW-0312">Gluconeogenesis</keyword>
<dbReference type="PROSITE" id="PS00171">
    <property type="entry name" value="TIM_1"/>
    <property type="match status" value="1"/>
</dbReference>
<reference evidence="11 12" key="1">
    <citation type="submission" date="2020-02" db="EMBL/GenBank/DDBJ databases">
        <authorList>
            <person name="Hogendoorn C."/>
        </authorList>
    </citation>
    <scope>NUCLEOTIDE SEQUENCE [LARGE SCALE GENOMIC DNA]</scope>
    <source>
        <strain evidence="11">R501</strain>
    </source>
</reference>
<dbReference type="KEGG" id="hfv:R50_2222"/>
<proteinExistence type="inferred from homology"/>
<keyword evidence="12" id="KW-1185">Reference proteome</keyword>
<evidence type="ECO:0000256" key="1">
    <source>
        <dbReference type="ARBA" id="ARBA00004680"/>
    </source>
</evidence>
<keyword evidence="6 9" id="KW-0963">Cytoplasm</keyword>
<dbReference type="GO" id="GO:0006094">
    <property type="term" value="P:gluconeogenesis"/>
    <property type="evidence" value="ECO:0007669"/>
    <property type="project" value="UniProtKB-UniRule"/>
</dbReference>